<gene>
    <name evidence="2" type="ORF">CPELLU_LOCUS19047</name>
</gene>
<organism evidence="2 3">
    <name type="scientific">Cetraspora pellucida</name>
    <dbReference type="NCBI Taxonomy" id="1433469"/>
    <lineage>
        <taxon>Eukaryota</taxon>
        <taxon>Fungi</taxon>
        <taxon>Fungi incertae sedis</taxon>
        <taxon>Mucoromycota</taxon>
        <taxon>Glomeromycotina</taxon>
        <taxon>Glomeromycetes</taxon>
        <taxon>Diversisporales</taxon>
        <taxon>Gigasporaceae</taxon>
        <taxon>Cetraspora</taxon>
    </lineage>
</organism>
<feature type="region of interest" description="Disordered" evidence="1">
    <location>
        <begin position="69"/>
        <end position="98"/>
    </location>
</feature>
<protein>
    <submittedName>
        <fullName evidence="2">20615_t:CDS:1</fullName>
    </submittedName>
</protein>
<reference evidence="2" key="1">
    <citation type="submission" date="2021-06" db="EMBL/GenBank/DDBJ databases">
        <authorList>
            <person name="Kallberg Y."/>
            <person name="Tangrot J."/>
            <person name="Rosling A."/>
        </authorList>
    </citation>
    <scope>NUCLEOTIDE SEQUENCE</scope>
    <source>
        <strain evidence="2">FL966</strain>
    </source>
</reference>
<dbReference type="AlphaFoldDB" id="A0A9N9K785"/>
<sequence>ISEENNETNSTILAEKDFNCLVEEVMDDINDKTPVIKDPATGSSIKIKKPKTQNILVVLIANNNKLQLQSESPDDGFTLISQRKKKDKKSKKDLTNQK</sequence>
<dbReference type="Proteomes" id="UP000789759">
    <property type="component" value="Unassembled WGS sequence"/>
</dbReference>
<keyword evidence="3" id="KW-1185">Reference proteome</keyword>
<name>A0A9N9K785_9GLOM</name>
<evidence type="ECO:0000313" key="3">
    <source>
        <dbReference type="Proteomes" id="UP000789759"/>
    </source>
</evidence>
<proteinExistence type="predicted"/>
<comment type="caution">
    <text evidence="2">The sequence shown here is derived from an EMBL/GenBank/DDBJ whole genome shotgun (WGS) entry which is preliminary data.</text>
</comment>
<evidence type="ECO:0000313" key="2">
    <source>
        <dbReference type="EMBL" id="CAG8814654.1"/>
    </source>
</evidence>
<feature type="non-terminal residue" evidence="2">
    <location>
        <position position="1"/>
    </location>
</feature>
<evidence type="ECO:0000256" key="1">
    <source>
        <dbReference type="SAM" id="MobiDB-lite"/>
    </source>
</evidence>
<feature type="non-terminal residue" evidence="2">
    <location>
        <position position="98"/>
    </location>
</feature>
<dbReference type="EMBL" id="CAJVQA010042228">
    <property type="protein sequence ID" value="CAG8814654.1"/>
    <property type="molecule type" value="Genomic_DNA"/>
</dbReference>
<accession>A0A9N9K785</accession>